<evidence type="ECO:0000313" key="2">
    <source>
        <dbReference type="Proteomes" id="UP000660729"/>
    </source>
</evidence>
<dbReference type="InterPro" id="IPR029068">
    <property type="entry name" value="Glyas_Bleomycin-R_OHBP_Dase"/>
</dbReference>
<keyword evidence="2" id="KW-1185">Reference proteome</keyword>
<dbReference type="Proteomes" id="UP000660729">
    <property type="component" value="Unassembled WGS sequence"/>
</dbReference>
<protein>
    <recommendedName>
        <fullName evidence="3">VOC domain-containing protein</fullName>
    </recommendedName>
</protein>
<evidence type="ECO:0008006" key="3">
    <source>
        <dbReference type="Google" id="ProtNLM"/>
    </source>
</evidence>
<dbReference type="Pfam" id="PF13669">
    <property type="entry name" value="Glyoxalase_4"/>
    <property type="match status" value="1"/>
</dbReference>
<gene>
    <name evidence="1" type="ORF">HII31_03717</name>
</gene>
<name>A0A8H6VJS6_9PEZI</name>
<dbReference type="AlphaFoldDB" id="A0A8H6VJS6"/>
<sequence length="205" mass="23063">MSTKPTSTTEELTQCLETPFLGNAIEICIVTPNLKSTLEGLVRLGIGPFKIFKFTPETVTNQMIHGKPASFSIDVAFAEQKNMVWEVMQPISGPTLMQKYLEDTNGKGGIQHVSFDCKKAERGEGKGDLVGEAARLEAKRRKDEFEKRGFPLAQSGVWHGKRGTCEFMFFDTVGAVNTCFESYVFSDDWEDPHDVEWFPERPEEI</sequence>
<dbReference type="EMBL" id="JABCIY010000044">
    <property type="protein sequence ID" value="KAF7195043.1"/>
    <property type="molecule type" value="Genomic_DNA"/>
</dbReference>
<dbReference type="OrthoDB" id="504708at2759"/>
<evidence type="ECO:0000313" key="1">
    <source>
        <dbReference type="EMBL" id="KAF7195043.1"/>
    </source>
</evidence>
<accession>A0A8H6VJS6</accession>
<proteinExistence type="predicted"/>
<reference evidence="1" key="1">
    <citation type="submission" date="2020-04" db="EMBL/GenBank/DDBJ databases">
        <title>Draft genome resource of the tomato pathogen Pseudocercospora fuligena.</title>
        <authorList>
            <person name="Zaccaron A."/>
        </authorList>
    </citation>
    <scope>NUCLEOTIDE SEQUENCE</scope>
    <source>
        <strain evidence="1">PF001</strain>
    </source>
</reference>
<organism evidence="1 2">
    <name type="scientific">Pseudocercospora fuligena</name>
    <dbReference type="NCBI Taxonomy" id="685502"/>
    <lineage>
        <taxon>Eukaryota</taxon>
        <taxon>Fungi</taxon>
        <taxon>Dikarya</taxon>
        <taxon>Ascomycota</taxon>
        <taxon>Pezizomycotina</taxon>
        <taxon>Dothideomycetes</taxon>
        <taxon>Dothideomycetidae</taxon>
        <taxon>Mycosphaerellales</taxon>
        <taxon>Mycosphaerellaceae</taxon>
        <taxon>Pseudocercospora</taxon>
    </lineage>
</organism>
<dbReference type="Gene3D" id="3.10.180.10">
    <property type="entry name" value="2,3-Dihydroxybiphenyl 1,2-Dioxygenase, domain 1"/>
    <property type="match status" value="1"/>
</dbReference>
<comment type="caution">
    <text evidence="1">The sequence shown here is derived from an EMBL/GenBank/DDBJ whole genome shotgun (WGS) entry which is preliminary data.</text>
</comment>